<proteinExistence type="predicted"/>
<dbReference type="InterPro" id="IPR021139">
    <property type="entry name" value="NYN"/>
</dbReference>
<dbReference type="Pfam" id="PF01936">
    <property type="entry name" value="NYN"/>
    <property type="match status" value="1"/>
</dbReference>
<evidence type="ECO:0000313" key="3">
    <source>
        <dbReference type="Proteomes" id="UP000177480"/>
    </source>
</evidence>
<dbReference type="EMBL" id="MHNK01000015">
    <property type="protein sequence ID" value="OGZ43428.1"/>
    <property type="molecule type" value="Genomic_DNA"/>
</dbReference>
<sequence>MNKCSTCKQIIKKQKKETLLFIDGENFKHKLGAVYHVHGKSKPEWHCYNFKGLLDKVLLGFQIDRTVFYFAKIKEHPETKEKSKQLIESQRLLKTSLERQGFMIVLAGGVRGQREGDSVNPLIVFREKGVDVRIGVDMVSSACDEEASTIILGSSDSDLQPAIKETTKRGVGCVYLGFETNPNKGLSFTCKRTILIRDSEVFEFE</sequence>
<dbReference type="Gene3D" id="3.40.50.1010">
    <property type="entry name" value="5'-nuclease"/>
    <property type="match status" value="1"/>
</dbReference>
<name>A0A1G2G0Q2_9BACT</name>
<organism evidence="2 3">
    <name type="scientific">Candidatus Ryanbacteria bacterium RIFCSPHIGHO2_01_FULL_45_22</name>
    <dbReference type="NCBI Taxonomy" id="1802114"/>
    <lineage>
        <taxon>Bacteria</taxon>
        <taxon>Candidatus Ryaniibacteriota</taxon>
    </lineage>
</organism>
<evidence type="ECO:0000313" key="2">
    <source>
        <dbReference type="EMBL" id="OGZ43428.1"/>
    </source>
</evidence>
<dbReference type="GO" id="GO:0004540">
    <property type="term" value="F:RNA nuclease activity"/>
    <property type="evidence" value="ECO:0007669"/>
    <property type="project" value="InterPro"/>
</dbReference>
<gene>
    <name evidence="2" type="ORF">A2719_05505</name>
</gene>
<reference evidence="2 3" key="1">
    <citation type="journal article" date="2016" name="Nat. Commun.">
        <title>Thousands of microbial genomes shed light on interconnected biogeochemical processes in an aquifer system.</title>
        <authorList>
            <person name="Anantharaman K."/>
            <person name="Brown C.T."/>
            <person name="Hug L.A."/>
            <person name="Sharon I."/>
            <person name="Castelle C.J."/>
            <person name="Probst A.J."/>
            <person name="Thomas B.C."/>
            <person name="Singh A."/>
            <person name="Wilkins M.J."/>
            <person name="Karaoz U."/>
            <person name="Brodie E.L."/>
            <person name="Williams K.H."/>
            <person name="Hubbard S.S."/>
            <person name="Banfield J.F."/>
        </authorList>
    </citation>
    <scope>NUCLEOTIDE SEQUENCE [LARGE SCALE GENOMIC DNA]</scope>
</reference>
<dbReference type="STRING" id="1802114.A2719_05505"/>
<evidence type="ECO:0000259" key="1">
    <source>
        <dbReference type="Pfam" id="PF01936"/>
    </source>
</evidence>
<feature type="domain" description="NYN" evidence="1">
    <location>
        <begin position="18"/>
        <end position="194"/>
    </location>
</feature>
<dbReference type="Proteomes" id="UP000177480">
    <property type="component" value="Unassembled WGS sequence"/>
</dbReference>
<comment type="caution">
    <text evidence="2">The sequence shown here is derived from an EMBL/GenBank/DDBJ whole genome shotgun (WGS) entry which is preliminary data.</text>
</comment>
<protein>
    <recommendedName>
        <fullName evidence="1">NYN domain-containing protein</fullName>
    </recommendedName>
</protein>
<dbReference type="AlphaFoldDB" id="A0A1G2G0Q2"/>
<accession>A0A1G2G0Q2</accession>